<dbReference type="NCBIfam" id="NF009487">
    <property type="entry name" value="PRK12849.1"/>
    <property type="match status" value="1"/>
</dbReference>
<dbReference type="NCBIfam" id="NF009489">
    <property type="entry name" value="PRK12851.1"/>
    <property type="match status" value="1"/>
</dbReference>
<dbReference type="GO" id="GO:0005524">
    <property type="term" value="F:ATP binding"/>
    <property type="evidence" value="ECO:0007669"/>
    <property type="project" value="InterPro"/>
</dbReference>
<comment type="similarity">
    <text evidence="1 3">Belongs to the chaperonin (HSP60) family.</text>
</comment>
<dbReference type="PANTHER" id="PTHR45633">
    <property type="entry name" value="60 KDA HEAT SHOCK PROTEIN, MITOCHONDRIAL"/>
    <property type="match status" value="1"/>
</dbReference>
<dbReference type="Pfam" id="PF00118">
    <property type="entry name" value="Cpn60_TCP1"/>
    <property type="match status" value="1"/>
</dbReference>
<evidence type="ECO:0000313" key="5">
    <source>
        <dbReference type="Proteomes" id="UP001151287"/>
    </source>
</evidence>
<keyword evidence="5" id="KW-1185">Reference proteome</keyword>
<proteinExistence type="inferred from homology"/>
<keyword evidence="2" id="KW-0143">Chaperone</keyword>
<dbReference type="Proteomes" id="UP001151287">
    <property type="component" value="Unassembled WGS sequence"/>
</dbReference>
<name>A0A9Q0CJ48_9POAL</name>
<dbReference type="CDD" id="cd03344">
    <property type="entry name" value="GroEL"/>
    <property type="match status" value="1"/>
</dbReference>
<dbReference type="PRINTS" id="PR00298">
    <property type="entry name" value="CHAPERONIN60"/>
</dbReference>
<organism evidence="4 5">
    <name type="scientific">Rhynchospora breviuscula</name>
    <dbReference type="NCBI Taxonomy" id="2022672"/>
    <lineage>
        <taxon>Eukaryota</taxon>
        <taxon>Viridiplantae</taxon>
        <taxon>Streptophyta</taxon>
        <taxon>Embryophyta</taxon>
        <taxon>Tracheophyta</taxon>
        <taxon>Spermatophyta</taxon>
        <taxon>Magnoliopsida</taxon>
        <taxon>Liliopsida</taxon>
        <taxon>Poales</taxon>
        <taxon>Cyperaceae</taxon>
        <taxon>Cyperoideae</taxon>
        <taxon>Rhynchosporeae</taxon>
        <taxon>Rhynchospora</taxon>
    </lineage>
</organism>
<dbReference type="InterPro" id="IPR027410">
    <property type="entry name" value="TCP-1-like_intermed_sf"/>
</dbReference>
<dbReference type="NCBIfam" id="NF009488">
    <property type="entry name" value="PRK12850.1"/>
    <property type="match status" value="1"/>
</dbReference>
<dbReference type="InterPro" id="IPR027413">
    <property type="entry name" value="GROEL-like_equatorial_sf"/>
</dbReference>
<dbReference type="FunFam" id="3.50.7.10:FF:000001">
    <property type="entry name" value="60 kDa chaperonin"/>
    <property type="match status" value="1"/>
</dbReference>
<sequence length="690" mass="74098">MTRGPAPLYYFFFPVVLIPSPPSPPSHPGVLTYLFDFLSALPSLPAATLFLSSSQFQPRVLRVPTPHLYFPYAHGILIWEKQNLKREITNTPTKPHLKPSLQFLPILPMALNLFGSQTLLFSGKSNWLRARFKPGTGSSFVVKSIGKKICFGEDCRLSLLSGINKLADTVSVTLGPKGRNVVIDGTDIPKIINDGVTIAKSIDLPDSIENAGALFLREVAIGTNGSVGDGTTTAIILAREFIKLGLAAIANGSNPVSLKRGIDQTVQQLIELLKSKSIPVTDKEQIKAIAAISAGNDDYIGNLIANAIEKIGNDGVITIESSSSFETLIEVQEGMKFNKGYMSPHFITNQEKSAVEFENARVLVTDQTVTAVQDLIPLLEKTAQLSVPLLIICQDISSEVLGTLVLNKMRGLLNVAAVQCPGFGESKKGLLQDIATLTGADLLVSDLGLGLNDVTSDQLGLAKKVTITQNSTTIMADPRMLAEIQARIAEMKRDLINVDSVNIRMKIEERIAKLCSGVAVVKVGASTEADLEDRKLRAEDAKNATFAALDEGIVPGGGTAFAHLSRHIPMIADLFEDSDEKIGASIVAKALLVPAYTIAQNAGLDGHAIVEKLLEENDWRFGYNAMTGSFGDLIKLGVIDPCKASRCALQNAASVAGMVLTTQAVMVDRVKKPKPVAPMLPGMPSWLTQE</sequence>
<evidence type="ECO:0000256" key="2">
    <source>
        <dbReference type="ARBA" id="ARBA00023186"/>
    </source>
</evidence>
<dbReference type="GO" id="GO:0140662">
    <property type="term" value="F:ATP-dependent protein folding chaperone"/>
    <property type="evidence" value="ECO:0007669"/>
    <property type="project" value="InterPro"/>
</dbReference>
<dbReference type="Gene3D" id="3.30.260.10">
    <property type="entry name" value="TCP-1-like chaperonin intermediate domain"/>
    <property type="match status" value="1"/>
</dbReference>
<dbReference type="NCBIfam" id="NF000592">
    <property type="entry name" value="PRK00013.1"/>
    <property type="match status" value="1"/>
</dbReference>
<dbReference type="SUPFAM" id="SSF52029">
    <property type="entry name" value="GroEL apical domain-like"/>
    <property type="match status" value="1"/>
</dbReference>
<gene>
    <name evidence="4" type="ORF">LUZ63_011657</name>
</gene>
<dbReference type="OrthoDB" id="1733909at2759"/>
<evidence type="ECO:0000256" key="1">
    <source>
        <dbReference type="ARBA" id="ARBA00006607"/>
    </source>
</evidence>
<accession>A0A9Q0CJ48</accession>
<evidence type="ECO:0000313" key="4">
    <source>
        <dbReference type="EMBL" id="KAJ1694959.1"/>
    </source>
</evidence>
<dbReference type="InterPro" id="IPR002423">
    <property type="entry name" value="Cpn60/GroEL/TCP-1"/>
</dbReference>
<dbReference type="InterPro" id="IPR027409">
    <property type="entry name" value="GroEL-like_apical_dom_sf"/>
</dbReference>
<evidence type="ECO:0000256" key="3">
    <source>
        <dbReference type="RuleBase" id="RU000418"/>
    </source>
</evidence>
<dbReference type="NCBIfam" id="TIGR02348">
    <property type="entry name" value="GroEL"/>
    <property type="match status" value="1"/>
</dbReference>
<dbReference type="SUPFAM" id="SSF54849">
    <property type="entry name" value="GroEL-intermediate domain like"/>
    <property type="match status" value="2"/>
</dbReference>
<dbReference type="SUPFAM" id="SSF48592">
    <property type="entry name" value="GroEL equatorial domain-like"/>
    <property type="match status" value="1"/>
</dbReference>
<protein>
    <submittedName>
        <fullName evidence="4">Uncharacterized protein</fullName>
    </submittedName>
</protein>
<dbReference type="GO" id="GO:0042026">
    <property type="term" value="P:protein refolding"/>
    <property type="evidence" value="ECO:0007669"/>
    <property type="project" value="InterPro"/>
</dbReference>
<dbReference type="InterPro" id="IPR001844">
    <property type="entry name" value="Cpn60/GroEL"/>
</dbReference>
<dbReference type="AlphaFoldDB" id="A0A9Q0CJ48"/>
<comment type="caution">
    <text evidence="4">The sequence shown here is derived from an EMBL/GenBank/DDBJ whole genome shotgun (WGS) entry which is preliminary data.</text>
</comment>
<reference evidence="4" key="1">
    <citation type="journal article" date="2022" name="Cell">
        <title>Repeat-based holocentromeres influence genome architecture and karyotype evolution.</title>
        <authorList>
            <person name="Hofstatter P.G."/>
            <person name="Thangavel G."/>
            <person name="Lux T."/>
            <person name="Neumann P."/>
            <person name="Vondrak T."/>
            <person name="Novak P."/>
            <person name="Zhang M."/>
            <person name="Costa L."/>
            <person name="Castellani M."/>
            <person name="Scott A."/>
            <person name="Toegelov H."/>
            <person name="Fuchs J."/>
            <person name="Mata-Sucre Y."/>
            <person name="Dias Y."/>
            <person name="Vanzela A.L.L."/>
            <person name="Huettel B."/>
            <person name="Almeida C.C.S."/>
            <person name="Simkova H."/>
            <person name="Souza G."/>
            <person name="Pedrosa-Harand A."/>
            <person name="Macas J."/>
            <person name="Mayer K.F.X."/>
            <person name="Houben A."/>
            <person name="Marques A."/>
        </authorList>
    </citation>
    <scope>NUCLEOTIDE SEQUENCE</scope>
    <source>
        <strain evidence="4">RhyBre1mFocal</strain>
    </source>
</reference>
<dbReference type="Gene3D" id="3.50.7.10">
    <property type="entry name" value="GroEL"/>
    <property type="match status" value="1"/>
</dbReference>
<dbReference type="EMBL" id="JAMQYH010000003">
    <property type="protein sequence ID" value="KAJ1694959.1"/>
    <property type="molecule type" value="Genomic_DNA"/>
</dbReference>
<dbReference type="Gene3D" id="1.10.560.10">
    <property type="entry name" value="GroEL-like equatorial domain"/>
    <property type="match status" value="1"/>
</dbReference>